<dbReference type="Pfam" id="PF14310">
    <property type="entry name" value="Fn3-like"/>
    <property type="match status" value="1"/>
</dbReference>
<dbReference type="GO" id="GO:0008422">
    <property type="term" value="F:beta-glucosidase activity"/>
    <property type="evidence" value="ECO:0007669"/>
    <property type="project" value="UniProtKB-ARBA"/>
</dbReference>
<dbReference type="SUPFAM" id="SSF52279">
    <property type="entry name" value="Beta-D-glucan exohydrolase, C-terminal domain"/>
    <property type="match status" value="1"/>
</dbReference>
<dbReference type="InterPro" id="IPR037524">
    <property type="entry name" value="PA14/GLEYA"/>
</dbReference>
<evidence type="ECO:0000313" key="5">
    <source>
        <dbReference type="Proteomes" id="UP001221302"/>
    </source>
</evidence>
<dbReference type="InterPro" id="IPR017853">
    <property type="entry name" value="GH"/>
</dbReference>
<dbReference type="PANTHER" id="PTHR42715:SF10">
    <property type="entry name" value="BETA-GLUCOSIDASE"/>
    <property type="match status" value="1"/>
</dbReference>
<dbReference type="Gene3D" id="3.40.50.1700">
    <property type="entry name" value="Glycoside hydrolase family 3 C-terminal domain"/>
    <property type="match status" value="1"/>
</dbReference>
<dbReference type="InterPro" id="IPR026891">
    <property type="entry name" value="Fn3-like"/>
</dbReference>
<dbReference type="AlphaFoldDB" id="A0AAE3NZG9"/>
<evidence type="ECO:0000256" key="2">
    <source>
        <dbReference type="ARBA" id="ARBA00022801"/>
    </source>
</evidence>
<sequence length="839" mass="94139">MKNKNIFHFVIFISLMILFGFSFNQQNGNDMLSYKNKMFSIDERVDDLLKQMTLEEKIDMIGGTGFATKPIPRLGIPELRMTDGPVGVRWDKATAFPSGVSMAATWNPELINKVGAAIGRETKGKARHVILGPGVNIVRMPMNGRNFEYFGEDPFLASRLAVNYIKGVQSEGVAATIKHFAANNQEHERMFVDALVSERALNEIYFPTFKAAVQEADVLCVMNSYNKVNMHYAAENDYLLVDKLKKEWGFKGLVMSDWGAVHSTIPTAKGGMDLEMPSGTFLNKNTLTQPIEDGIIPIKTIDDKVKRILTVIFKLGLFDQPEWKEKPELVNSKENRNIAYQTALESIVLLKNENDILPLDKEKIKTLAVIGPSAARARTGGGGSAFVSAIDPVSPLDALKKKYSDKIKIEFTQGVELEGDAEGIPSKFLFTDKSMKTNGLNAEYFDNKNLEGSPKLKRIDKQVDFHWDDKSPANEIGEDNFSVRWTGYLKVPKTGMYSLKTSTDDGTRLYLDDKLVINDWNDHAVETRNYTVQLEEGKLYKIKLDYYENGGGAVAIFAWSMPDENKYDKSVELAKKSDLVLLFVGDSEQVETEGRDRENLYLPNGQDELISQVADANKNVVVVLTTGAPIVMDKWLSKVKAVVQLWFSGSEGGNAITDVLFGNYNPSGKLPVTFPKRWEDCSAFGTYKSFPARTYYSDDIYVGYRHFDTKNIEPLFPFGFGLSYTKFEYSNLSTSLNGDEIEISFNIKNVGKMNGEEIAQVYVSQKNPTIDRPTKELKAFKKVKLNAGETKNVKLTINKNSLAYFDGKTHDWNLEKDDYEILIGASSREIKLSTVVSLK</sequence>
<dbReference type="Pfam" id="PF00933">
    <property type="entry name" value="Glyco_hydro_3"/>
    <property type="match status" value="1"/>
</dbReference>
<dbReference type="Gene3D" id="3.20.20.300">
    <property type="entry name" value="Glycoside hydrolase, family 3, N-terminal domain"/>
    <property type="match status" value="1"/>
</dbReference>
<evidence type="ECO:0000256" key="1">
    <source>
        <dbReference type="ARBA" id="ARBA00005336"/>
    </source>
</evidence>
<dbReference type="Pfam" id="PF07691">
    <property type="entry name" value="PA14"/>
    <property type="match status" value="1"/>
</dbReference>
<dbReference type="Gene3D" id="2.60.40.10">
    <property type="entry name" value="Immunoglobulins"/>
    <property type="match status" value="1"/>
</dbReference>
<proteinExistence type="inferred from homology"/>
<dbReference type="Gene3D" id="2.60.120.260">
    <property type="entry name" value="Galactose-binding domain-like"/>
    <property type="match status" value="1"/>
</dbReference>
<feature type="domain" description="PA14" evidence="3">
    <location>
        <begin position="435"/>
        <end position="575"/>
    </location>
</feature>
<dbReference type="EMBL" id="JARGDL010000004">
    <property type="protein sequence ID" value="MDF1611479.1"/>
    <property type="molecule type" value="Genomic_DNA"/>
</dbReference>
<dbReference type="InterPro" id="IPR036881">
    <property type="entry name" value="Glyco_hydro_3_C_sf"/>
</dbReference>
<dbReference type="PRINTS" id="PR00133">
    <property type="entry name" value="GLHYDRLASE3"/>
</dbReference>
<protein>
    <submittedName>
        <fullName evidence="4">Glycoside hydrolase family 3 C-terminal domain-containing protein</fullName>
    </submittedName>
</protein>
<dbReference type="Proteomes" id="UP001221302">
    <property type="component" value="Unassembled WGS sequence"/>
</dbReference>
<dbReference type="InterPro" id="IPR011658">
    <property type="entry name" value="PA14_dom"/>
</dbReference>
<dbReference type="InterPro" id="IPR002772">
    <property type="entry name" value="Glyco_hydro_3_C"/>
</dbReference>
<dbReference type="GO" id="GO:0005975">
    <property type="term" value="P:carbohydrate metabolic process"/>
    <property type="evidence" value="ECO:0007669"/>
    <property type="project" value="InterPro"/>
</dbReference>
<keyword evidence="5" id="KW-1185">Reference proteome</keyword>
<reference evidence="4" key="1">
    <citation type="submission" date="2023-03" db="EMBL/GenBank/DDBJ databases">
        <title>Stygiobacter electus gen. nov., sp. nov., facultatively anaerobic thermotolerant bacterium of the class Ignavibacteria from a well of Yessentuki mineral water deposit.</title>
        <authorList>
            <person name="Podosokorskaya O.A."/>
            <person name="Elcheninov A.G."/>
            <person name="Petrova N.F."/>
            <person name="Zavarzina D.G."/>
            <person name="Kublanov I.V."/>
            <person name="Merkel A.Y."/>
        </authorList>
    </citation>
    <scope>NUCLEOTIDE SEQUENCE</scope>
    <source>
        <strain evidence="4">09-Me</strain>
    </source>
</reference>
<dbReference type="InterPro" id="IPR001764">
    <property type="entry name" value="Glyco_hydro_3_N"/>
</dbReference>
<dbReference type="FunFam" id="2.60.40.10:FF:000495">
    <property type="entry name" value="Periplasmic beta-glucosidase"/>
    <property type="match status" value="1"/>
</dbReference>
<dbReference type="SMART" id="SM01217">
    <property type="entry name" value="Fn3_like"/>
    <property type="match status" value="1"/>
</dbReference>
<evidence type="ECO:0000259" key="3">
    <source>
        <dbReference type="PROSITE" id="PS51820"/>
    </source>
</evidence>
<dbReference type="InterPro" id="IPR036962">
    <property type="entry name" value="Glyco_hydro_3_N_sf"/>
</dbReference>
<dbReference type="Pfam" id="PF01915">
    <property type="entry name" value="Glyco_hydro_3_C"/>
    <property type="match status" value="1"/>
</dbReference>
<accession>A0AAE3NZG9</accession>
<keyword evidence="2 4" id="KW-0378">Hydrolase</keyword>
<evidence type="ECO:0000313" key="4">
    <source>
        <dbReference type="EMBL" id="MDF1611479.1"/>
    </source>
</evidence>
<dbReference type="SUPFAM" id="SSF51445">
    <property type="entry name" value="(Trans)glycosidases"/>
    <property type="match status" value="1"/>
</dbReference>
<comment type="similarity">
    <text evidence="1">Belongs to the glycosyl hydrolase 3 family.</text>
</comment>
<dbReference type="RefSeq" id="WP_321535246.1">
    <property type="nucleotide sequence ID" value="NZ_JARGDL010000004.1"/>
</dbReference>
<gene>
    <name evidence="4" type="ORF">P0M35_04900</name>
</gene>
<organism evidence="4 5">
    <name type="scientific">Stygiobacter electus</name>
    <dbReference type="NCBI Taxonomy" id="3032292"/>
    <lineage>
        <taxon>Bacteria</taxon>
        <taxon>Pseudomonadati</taxon>
        <taxon>Ignavibacteriota</taxon>
        <taxon>Ignavibacteria</taxon>
        <taxon>Ignavibacteriales</taxon>
        <taxon>Melioribacteraceae</taxon>
        <taxon>Stygiobacter</taxon>
    </lineage>
</organism>
<comment type="caution">
    <text evidence="4">The sequence shown here is derived from an EMBL/GenBank/DDBJ whole genome shotgun (WGS) entry which is preliminary data.</text>
</comment>
<dbReference type="PANTHER" id="PTHR42715">
    <property type="entry name" value="BETA-GLUCOSIDASE"/>
    <property type="match status" value="1"/>
</dbReference>
<dbReference type="PROSITE" id="PS51820">
    <property type="entry name" value="PA14"/>
    <property type="match status" value="1"/>
</dbReference>
<name>A0AAE3NZG9_9BACT</name>
<dbReference type="InterPro" id="IPR013783">
    <property type="entry name" value="Ig-like_fold"/>
</dbReference>
<dbReference type="SMART" id="SM00758">
    <property type="entry name" value="PA14"/>
    <property type="match status" value="1"/>
</dbReference>
<dbReference type="InterPro" id="IPR050288">
    <property type="entry name" value="Cellulose_deg_GH3"/>
</dbReference>